<protein>
    <submittedName>
        <fullName evidence="1">Uncharacterized protein</fullName>
    </submittedName>
</protein>
<evidence type="ECO:0000313" key="1">
    <source>
        <dbReference type="EMBL" id="CAI9155623.1"/>
    </source>
</evidence>
<evidence type="ECO:0000313" key="2">
    <source>
        <dbReference type="Proteomes" id="UP001176941"/>
    </source>
</evidence>
<dbReference type="Proteomes" id="UP001176941">
    <property type="component" value="Chromosome 12"/>
</dbReference>
<proteinExistence type="predicted"/>
<keyword evidence="2" id="KW-1185">Reference proteome</keyword>
<dbReference type="EMBL" id="OX459948">
    <property type="protein sequence ID" value="CAI9155623.1"/>
    <property type="molecule type" value="Genomic_DNA"/>
</dbReference>
<gene>
    <name evidence="1" type="ORF">MRATA1EN1_LOCUS4585</name>
</gene>
<sequence>MLGPPVQSVSIISPPVMLISRYGSFWNFYRPYRHRGLIRSADSYLSKSELTLLQLPKHSSHCRQCLADGDCASLGLTSCSLTRSEEVSPAAGMAEYDRVLASRARDAVFDQEERPAPSQPPGVQLQHRLLPAPAPLHPRSKGGVFSLSRQPESIMQHQLLPAQLAHRMKTP</sequence>
<organism evidence="1 2">
    <name type="scientific">Rangifer tarandus platyrhynchus</name>
    <name type="common">Svalbard reindeer</name>
    <dbReference type="NCBI Taxonomy" id="3082113"/>
    <lineage>
        <taxon>Eukaryota</taxon>
        <taxon>Metazoa</taxon>
        <taxon>Chordata</taxon>
        <taxon>Craniata</taxon>
        <taxon>Vertebrata</taxon>
        <taxon>Euteleostomi</taxon>
        <taxon>Mammalia</taxon>
        <taxon>Eutheria</taxon>
        <taxon>Laurasiatheria</taxon>
        <taxon>Artiodactyla</taxon>
        <taxon>Ruminantia</taxon>
        <taxon>Pecora</taxon>
        <taxon>Cervidae</taxon>
        <taxon>Odocoileinae</taxon>
        <taxon>Rangifer</taxon>
    </lineage>
</organism>
<accession>A0ABN8Y2D7</accession>
<name>A0ABN8Y2D7_RANTA</name>
<reference evidence="1" key="1">
    <citation type="submission" date="2023-04" db="EMBL/GenBank/DDBJ databases">
        <authorList>
            <consortium name="ELIXIR-Norway"/>
        </authorList>
    </citation>
    <scope>NUCLEOTIDE SEQUENCE [LARGE SCALE GENOMIC DNA]</scope>
</reference>